<gene>
    <name evidence="9" type="ORF">C2E21_4492</name>
</gene>
<keyword evidence="1 5" id="KW-0479">Metal-binding</keyword>
<dbReference type="PRINTS" id="PR00387">
    <property type="entry name" value="PDIESTERASE1"/>
</dbReference>
<protein>
    <recommendedName>
        <fullName evidence="6">Phosphodiesterase</fullName>
        <ecNumber evidence="6">3.1.4.-</ecNumber>
    </recommendedName>
</protein>
<dbReference type="GO" id="GO:0046872">
    <property type="term" value="F:metal ion binding"/>
    <property type="evidence" value="ECO:0007669"/>
    <property type="project" value="UniProtKB-KW"/>
</dbReference>
<evidence type="ECO:0000256" key="7">
    <source>
        <dbReference type="SAM" id="MobiDB-lite"/>
    </source>
</evidence>
<feature type="binding site" evidence="5">
    <location>
        <position position="251"/>
    </location>
    <ligand>
        <name>Zn(2+)</name>
        <dbReference type="ChEBI" id="CHEBI:29105"/>
        <label>1</label>
    </ligand>
</feature>
<evidence type="ECO:0000256" key="1">
    <source>
        <dbReference type="ARBA" id="ARBA00022723"/>
    </source>
</evidence>
<reference evidence="9 10" key="1">
    <citation type="journal article" date="2018" name="Plant J.">
        <title>Genome sequences of Chlorella sorokiniana UTEX 1602 and Micractinium conductrix SAG 241.80: implications to maltose excretion by a green alga.</title>
        <authorList>
            <person name="Arriola M.B."/>
            <person name="Velmurugan N."/>
            <person name="Zhang Y."/>
            <person name="Plunkett M.H."/>
            <person name="Hondzo H."/>
            <person name="Barney B.M."/>
        </authorList>
    </citation>
    <scope>NUCLEOTIDE SEQUENCE [LARGE SCALE GENOMIC DNA]</scope>
    <source>
        <strain evidence="10">UTEX 1602</strain>
    </source>
</reference>
<feature type="binding site" evidence="5">
    <location>
        <position position="251"/>
    </location>
    <ligand>
        <name>Zn(2+)</name>
        <dbReference type="ChEBI" id="CHEBI:29105"/>
        <label>2</label>
    </ligand>
</feature>
<feature type="binding site" evidence="4">
    <location>
        <position position="415"/>
    </location>
    <ligand>
        <name>AMP</name>
        <dbReference type="ChEBI" id="CHEBI:456215"/>
    </ligand>
</feature>
<feature type="binding site" evidence="4">
    <location>
        <begin position="210"/>
        <end position="214"/>
    </location>
    <ligand>
        <name>AMP</name>
        <dbReference type="ChEBI" id="CHEBI:456215"/>
    </ligand>
</feature>
<dbReference type="PROSITE" id="PS00126">
    <property type="entry name" value="PDEASE_I_1"/>
    <property type="match status" value="1"/>
</dbReference>
<dbReference type="SUPFAM" id="SSF109604">
    <property type="entry name" value="HD-domain/PDEase-like"/>
    <property type="match status" value="1"/>
</dbReference>
<evidence type="ECO:0000256" key="4">
    <source>
        <dbReference type="PIRSR" id="PIRSR623088-2"/>
    </source>
</evidence>
<feature type="binding site" evidence="5">
    <location>
        <position position="250"/>
    </location>
    <ligand>
        <name>Zn(2+)</name>
        <dbReference type="ChEBI" id="CHEBI:29105"/>
        <label>1</label>
    </ligand>
</feature>
<dbReference type="CDD" id="cd00077">
    <property type="entry name" value="HDc"/>
    <property type="match status" value="1"/>
</dbReference>
<feature type="region of interest" description="Disordered" evidence="7">
    <location>
        <begin position="99"/>
        <end position="131"/>
    </location>
</feature>
<evidence type="ECO:0000256" key="5">
    <source>
        <dbReference type="PIRSR" id="PIRSR623088-3"/>
    </source>
</evidence>
<feature type="binding site" evidence="4">
    <location>
        <position position="251"/>
    </location>
    <ligand>
        <name>AMP</name>
        <dbReference type="ChEBI" id="CHEBI:456215"/>
    </ligand>
</feature>
<accession>A0A2P6TRY0</accession>
<dbReference type="Pfam" id="PF00233">
    <property type="entry name" value="PDEase_I"/>
    <property type="match status" value="1"/>
</dbReference>
<sequence length="447" mass="49276">MPLFGRWLGSGLAKVALRAIDRLKRKEDLTADEEYAVERLCSWLARVQGADPLLDEALDDAQREFLLSYRLPAPEADTPGGGRRSIARTAPRQYILPARSGARTPRGSCGSAADLAAAGGEPSRHSSEEGEALLGTNDPEVERMLRALEDWEAFDVFRLAELTDGRPLQTVALGLLRRRGLLARLCLPEDRLRNFLADVEEAYHPGNPYHNSTHAADVVQALGAMLAADSFSRQLSDLEQLAVILAAAVHDVGHPGVNNDFLIRTQSEAAVAYNDQSINENMHGAAAFKLLAKKENNFLSRFSEEDYRFVRRLIIRIILATDMARHTDGLEDFAASLRLWGPDLGAWTPDKRTAALQLVVHAADISNPARPLPLCRRWGQKVHDELFAQGDKEAALGLAVSFICDRRRASVPQSQLTFVEYVVKPCFSTLGELAPNFVAKNHTDCIL</sequence>
<evidence type="ECO:0000313" key="10">
    <source>
        <dbReference type="Proteomes" id="UP000239899"/>
    </source>
</evidence>
<proteinExistence type="inferred from homology"/>
<evidence type="ECO:0000256" key="6">
    <source>
        <dbReference type="RuleBase" id="RU363067"/>
    </source>
</evidence>
<keyword evidence="2 6" id="KW-0378">Hydrolase</keyword>
<evidence type="ECO:0000256" key="3">
    <source>
        <dbReference type="PIRSR" id="PIRSR623088-1"/>
    </source>
</evidence>
<keyword evidence="10" id="KW-1185">Reference proteome</keyword>
<dbReference type="OrthoDB" id="568146at2759"/>
<dbReference type="AlphaFoldDB" id="A0A2P6TRY0"/>
<comment type="similarity">
    <text evidence="6">Belongs to the cyclic nucleotide phosphodiesterase family.</text>
</comment>
<dbReference type="GO" id="GO:0004114">
    <property type="term" value="F:3',5'-cyclic-nucleotide phosphodiesterase activity"/>
    <property type="evidence" value="ECO:0007669"/>
    <property type="project" value="InterPro"/>
</dbReference>
<organism evidence="9 10">
    <name type="scientific">Chlorella sorokiniana</name>
    <name type="common">Freshwater green alga</name>
    <dbReference type="NCBI Taxonomy" id="3076"/>
    <lineage>
        <taxon>Eukaryota</taxon>
        <taxon>Viridiplantae</taxon>
        <taxon>Chlorophyta</taxon>
        <taxon>core chlorophytes</taxon>
        <taxon>Trebouxiophyceae</taxon>
        <taxon>Chlorellales</taxon>
        <taxon>Chlorellaceae</taxon>
        <taxon>Chlorella clade</taxon>
        <taxon>Chlorella</taxon>
    </lineage>
</organism>
<evidence type="ECO:0000259" key="8">
    <source>
        <dbReference type="PROSITE" id="PS51845"/>
    </source>
</evidence>
<dbReference type="Proteomes" id="UP000239899">
    <property type="component" value="Unassembled WGS sequence"/>
</dbReference>
<comment type="caution">
    <text evidence="9">The sequence shown here is derived from an EMBL/GenBank/DDBJ whole genome shotgun (WGS) entry which is preliminary data.</text>
</comment>
<feature type="binding site" evidence="5">
    <location>
        <position position="214"/>
    </location>
    <ligand>
        <name>Zn(2+)</name>
        <dbReference type="ChEBI" id="CHEBI:29105"/>
        <label>1</label>
    </ligand>
</feature>
<dbReference type="GO" id="GO:0007165">
    <property type="term" value="P:signal transduction"/>
    <property type="evidence" value="ECO:0007669"/>
    <property type="project" value="InterPro"/>
</dbReference>
<dbReference type="InterPro" id="IPR023088">
    <property type="entry name" value="PDEase"/>
</dbReference>
<dbReference type="SMART" id="SM00471">
    <property type="entry name" value="HDc"/>
    <property type="match status" value="1"/>
</dbReference>
<feature type="active site" description="Proton donor" evidence="3">
    <location>
        <position position="210"/>
    </location>
</feature>
<name>A0A2P6TRY0_CHLSO</name>
<dbReference type="InterPro" id="IPR002073">
    <property type="entry name" value="PDEase_catalytic_dom"/>
</dbReference>
<evidence type="ECO:0000313" key="9">
    <source>
        <dbReference type="EMBL" id="PRW56816.1"/>
    </source>
</evidence>
<dbReference type="PANTHER" id="PTHR11347">
    <property type="entry name" value="CYCLIC NUCLEOTIDE PHOSPHODIESTERASE"/>
    <property type="match status" value="1"/>
</dbReference>
<dbReference type="EC" id="3.1.4.-" evidence="6"/>
<dbReference type="Gene3D" id="1.10.1300.10">
    <property type="entry name" value="3'5'-cyclic nucleotide phosphodiesterase, catalytic domain"/>
    <property type="match status" value="1"/>
</dbReference>
<dbReference type="InterPro" id="IPR036971">
    <property type="entry name" value="PDEase_catalytic_dom_sf"/>
</dbReference>
<evidence type="ECO:0000256" key="2">
    <source>
        <dbReference type="ARBA" id="ARBA00022801"/>
    </source>
</evidence>
<dbReference type="PROSITE" id="PS51845">
    <property type="entry name" value="PDEASE_I_2"/>
    <property type="match status" value="1"/>
</dbReference>
<feature type="domain" description="PDEase" evidence="8">
    <location>
        <begin position="126"/>
        <end position="447"/>
    </location>
</feature>
<feature type="binding site" evidence="5">
    <location>
        <position position="364"/>
    </location>
    <ligand>
        <name>Zn(2+)</name>
        <dbReference type="ChEBI" id="CHEBI:29105"/>
        <label>1</label>
    </ligand>
</feature>
<dbReference type="EMBL" id="LHPG02000008">
    <property type="protein sequence ID" value="PRW56816.1"/>
    <property type="molecule type" value="Genomic_DNA"/>
</dbReference>
<dbReference type="InterPro" id="IPR003607">
    <property type="entry name" value="HD/PDEase_dom"/>
</dbReference>
<comment type="cofactor">
    <cofactor evidence="6">
        <name>a divalent metal cation</name>
        <dbReference type="ChEBI" id="CHEBI:60240"/>
    </cofactor>
    <text evidence="6">Binds 2 divalent metal cations per subunit. Site 1 may preferentially bind zinc ions, while site 2 has a preference for magnesium and/or manganese ions.</text>
</comment>
<feature type="binding site" evidence="4">
    <location>
        <position position="364"/>
    </location>
    <ligand>
        <name>AMP</name>
        <dbReference type="ChEBI" id="CHEBI:456215"/>
    </ligand>
</feature>
<dbReference type="InterPro" id="IPR023174">
    <property type="entry name" value="PDEase_CS"/>
</dbReference>
<dbReference type="STRING" id="3076.A0A2P6TRY0"/>